<evidence type="ECO:0000313" key="2">
    <source>
        <dbReference type="Proteomes" id="UP000708208"/>
    </source>
</evidence>
<sequence>RIAQPKRNQDFYIE</sequence>
<gene>
    <name evidence="1" type="ORF">AFUS01_LOCUS16537</name>
</gene>
<comment type="caution">
    <text evidence="1">The sequence shown here is derived from an EMBL/GenBank/DDBJ whole genome shotgun (WGS) entry which is preliminary data.</text>
</comment>
<dbReference type="EMBL" id="CAJVCH010152711">
    <property type="protein sequence ID" value="CAG7727707.1"/>
    <property type="molecule type" value="Genomic_DNA"/>
</dbReference>
<evidence type="ECO:0000313" key="1">
    <source>
        <dbReference type="EMBL" id="CAG7727707.1"/>
    </source>
</evidence>
<dbReference type="Proteomes" id="UP000708208">
    <property type="component" value="Unassembled WGS sequence"/>
</dbReference>
<accession>A0A8J2JW40</accession>
<keyword evidence="2" id="KW-1185">Reference proteome</keyword>
<organism evidence="1 2">
    <name type="scientific">Allacma fusca</name>
    <dbReference type="NCBI Taxonomy" id="39272"/>
    <lineage>
        <taxon>Eukaryota</taxon>
        <taxon>Metazoa</taxon>
        <taxon>Ecdysozoa</taxon>
        <taxon>Arthropoda</taxon>
        <taxon>Hexapoda</taxon>
        <taxon>Collembola</taxon>
        <taxon>Symphypleona</taxon>
        <taxon>Sminthuridae</taxon>
        <taxon>Allacma</taxon>
    </lineage>
</organism>
<reference evidence="1" key="1">
    <citation type="submission" date="2021-06" db="EMBL/GenBank/DDBJ databases">
        <authorList>
            <person name="Hodson N. C."/>
            <person name="Mongue J. A."/>
            <person name="Jaron S. K."/>
        </authorList>
    </citation>
    <scope>NUCLEOTIDE SEQUENCE</scope>
</reference>
<protein>
    <submittedName>
        <fullName evidence="1">Uncharacterized protein</fullName>
    </submittedName>
</protein>
<name>A0A8J2JW40_9HEXA</name>
<feature type="non-terminal residue" evidence="1">
    <location>
        <position position="1"/>
    </location>
</feature>
<proteinExistence type="predicted"/>